<dbReference type="Proteomes" id="UP000707071">
    <property type="component" value="Unassembled WGS sequence"/>
</dbReference>
<accession>A0A9P7U387</accession>
<feature type="region of interest" description="Disordered" evidence="1">
    <location>
        <begin position="163"/>
        <end position="205"/>
    </location>
</feature>
<organism evidence="3 4">
    <name type="scientific">Claviceps aff. purpurea</name>
    <dbReference type="NCBI Taxonomy" id="1967640"/>
    <lineage>
        <taxon>Eukaryota</taxon>
        <taxon>Fungi</taxon>
        <taxon>Dikarya</taxon>
        <taxon>Ascomycota</taxon>
        <taxon>Pezizomycotina</taxon>
        <taxon>Sordariomycetes</taxon>
        <taxon>Hypocreomycetidae</taxon>
        <taxon>Hypocreales</taxon>
        <taxon>Clavicipitaceae</taxon>
        <taxon>Claviceps</taxon>
    </lineage>
</organism>
<keyword evidence="4" id="KW-1185">Reference proteome</keyword>
<feature type="compositionally biased region" description="Acidic residues" evidence="1">
    <location>
        <begin position="174"/>
        <end position="191"/>
    </location>
</feature>
<feature type="compositionally biased region" description="Basic and acidic residues" evidence="1">
    <location>
        <begin position="192"/>
        <end position="205"/>
    </location>
</feature>
<evidence type="ECO:0000313" key="3">
    <source>
        <dbReference type="EMBL" id="KAG6300359.1"/>
    </source>
</evidence>
<sequence>MPADLSCWRRPAQHLPLIPHLLIVPILLAIATIISLFVHSDVNAALLWSQCHAHSILSPLSRLPVIGTPACFRVSFLLAALDSLRSKAVLSVVLAFIGALLTVSTVESARRVNAGNRIVSRPTLPWLVYTLVGGALVWQLVIVPAFMVAAKMWPMSLRGSGLGRGDTRRGGGNGDEDEDEDEGEHEDEDEDEGHRDEDDHEHEHEIRCREVAKTEVIAIPLAVALGFYVPSALMLAAPSPATISTWLFFPVYVSLLRQVTRYILFKMARFRAAPSCHLESHTGSVLCVNALPVLASVLAHGFCLVASLTQPDDRKELTRSTVRFIEIDYEYIGLTLLYWVFVEVGWRTPLVIAGSSVLLGPGAGTALGWLYREKLLTSHMNLRRLGSGGDGDEERGRGGGNGEADEQTPLVQ</sequence>
<feature type="transmembrane region" description="Helical" evidence="2">
    <location>
        <begin position="243"/>
        <end position="264"/>
    </location>
</feature>
<keyword evidence="2" id="KW-0472">Membrane</keyword>
<feature type="transmembrane region" description="Helical" evidence="2">
    <location>
        <begin position="126"/>
        <end position="150"/>
    </location>
</feature>
<feature type="transmembrane region" description="Helical" evidence="2">
    <location>
        <begin position="350"/>
        <end position="371"/>
    </location>
</feature>
<reference evidence="3 4" key="1">
    <citation type="journal article" date="2020" name="bioRxiv">
        <title>Whole genome comparisons of ergot fungi reveals the divergence and evolution of species within the genus Claviceps are the result of varying mechanisms driving genome evolution and host range expansion.</title>
        <authorList>
            <person name="Wyka S.A."/>
            <person name="Mondo S.J."/>
            <person name="Liu M."/>
            <person name="Dettman J."/>
            <person name="Nalam V."/>
            <person name="Broders K.D."/>
        </authorList>
    </citation>
    <scope>NUCLEOTIDE SEQUENCE [LARGE SCALE GENOMIC DNA]</scope>
    <source>
        <strain evidence="3 4">Clav52</strain>
    </source>
</reference>
<feature type="transmembrane region" description="Helical" evidence="2">
    <location>
        <begin position="88"/>
        <end position="106"/>
    </location>
</feature>
<evidence type="ECO:0000256" key="2">
    <source>
        <dbReference type="SAM" id="Phobius"/>
    </source>
</evidence>
<evidence type="ECO:0000256" key="1">
    <source>
        <dbReference type="SAM" id="MobiDB-lite"/>
    </source>
</evidence>
<feature type="transmembrane region" description="Helical" evidence="2">
    <location>
        <begin position="216"/>
        <end position="237"/>
    </location>
</feature>
<dbReference type="EMBL" id="SRRH01000068">
    <property type="protein sequence ID" value="KAG6300359.1"/>
    <property type="molecule type" value="Genomic_DNA"/>
</dbReference>
<dbReference type="AlphaFoldDB" id="A0A9P7U387"/>
<name>A0A9P7U387_9HYPO</name>
<gene>
    <name evidence="3" type="ORF">E4U09_007012</name>
</gene>
<protein>
    <recommendedName>
        <fullName evidence="5">Corticosteroid-binding protein</fullName>
    </recommendedName>
</protein>
<evidence type="ECO:0008006" key="5">
    <source>
        <dbReference type="Google" id="ProtNLM"/>
    </source>
</evidence>
<comment type="caution">
    <text evidence="3">The sequence shown here is derived from an EMBL/GenBank/DDBJ whole genome shotgun (WGS) entry which is preliminary data.</text>
</comment>
<proteinExistence type="predicted"/>
<feature type="region of interest" description="Disordered" evidence="1">
    <location>
        <begin position="385"/>
        <end position="412"/>
    </location>
</feature>
<evidence type="ECO:0000313" key="4">
    <source>
        <dbReference type="Proteomes" id="UP000707071"/>
    </source>
</evidence>
<feature type="transmembrane region" description="Helical" evidence="2">
    <location>
        <begin position="285"/>
        <end position="308"/>
    </location>
</feature>
<keyword evidence="2" id="KW-0812">Transmembrane</keyword>
<feature type="transmembrane region" description="Helical" evidence="2">
    <location>
        <begin position="21"/>
        <end position="40"/>
    </location>
</feature>
<keyword evidence="2" id="KW-1133">Transmembrane helix</keyword>